<feature type="region of interest" description="Disordered" evidence="1">
    <location>
        <begin position="146"/>
        <end position="231"/>
    </location>
</feature>
<reference evidence="2 3" key="1">
    <citation type="submission" date="2020-10" db="EMBL/GenBank/DDBJ databases">
        <title>Connecting structure to function with the recovery of over 1000 high-quality activated sludge metagenome-assembled genomes encoding full-length rRNA genes using long-read sequencing.</title>
        <authorList>
            <person name="Singleton C.M."/>
            <person name="Petriglieri F."/>
            <person name="Kristensen J.M."/>
            <person name="Kirkegaard R.H."/>
            <person name="Michaelsen T.Y."/>
            <person name="Andersen M.H."/>
            <person name="Karst S.M."/>
            <person name="Dueholm M.S."/>
            <person name="Nielsen P.H."/>
            <person name="Albertsen M."/>
        </authorList>
    </citation>
    <scope>NUCLEOTIDE SEQUENCE [LARGE SCALE GENOMIC DNA]</scope>
    <source>
        <strain evidence="2">Lyne_18-Q3-R50-59_MAXAC.006</strain>
    </source>
</reference>
<dbReference type="EMBL" id="JADJZA010000007">
    <property type="protein sequence ID" value="MBK9297313.1"/>
    <property type="molecule type" value="Genomic_DNA"/>
</dbReference>
<comment type="caution">
    <text evidence="2">The sequence shown here is derived from an EMBL/GenBank/DDBJ whole genome shotgun (WGS) entry which is preliminary data.</text>
</comment>
<feature type="compositionally biased region" description="Low complexity" evidence="1">
    <location>
        <begin position="216"/>
        <end position="231"/>
    </location>
</feature>
<protein>
    <submittedName>
        <fullName evidence="2">Transposase</fullName>
    </submittedName>
</protein>
<gene>
    <name evidence="2" type="ORF">IPN02_10885</name>
</gene>
<evidence type="ECO:0000313" key="2">
    <source>
        <dbReference type="EMBL" id="MBK9297313.1"/>
    </source>
</evidence>
<dbReference type="AlphaFoldDB" id="A0A936TDF8"/>
<organism evidence="2 3">
    <name type="scientific">Candidatus Neomicrothrix subdominans</name>
    <dbReference type="NCBI Taxonomy" id="2954438"/>
    <lineage>
        <taxon>Bacteria</taxon>
        <taxon>Bacillati</taxon>
        <taxon>Actinomycetota</taxon>
        <taxon>Acidimicrobiia</taxon>
        <taxon>Acidimicrobiales</taxon>
        <taxon>Microthrixaceae</taxon>
        <taxon>Candidatus Neomicrothrix</taxon>
    </lineage>
</organism>
<proteinExistence type="predicted"/>
<dbReference type="Proteomes" id="UP000727993">
    <property type="component" value="Unassembled WGS sequence"/>
</dbReference>
<evidence type="ECO:0000313" key="3">
    <source>
        <dbReference type="Proteomes" id="UP000727993"/>
    </source>
</evidence>
<evidence type="ECO:0000256" key="1">
    <source>
        <dbReference type="SAM" id="MobiDB-lite"/>
    </source>
</evidence>
<name>A0A936TDF8_9ACTN</name>
<feature type="compositionally biased region" description="Polar residues" evidence="1">
    <location>
        <begin position="170"/>
        <end position="181"/>
    </location>
</feature>
<accession>A0A936TDF8</accession>
<sequence length="231" mass="25340">MAGSVATTTPKGGHRPRISDRTCFDVIHVRLVTGCSWVVAEALCGWKVSDTTVRARYNLWVDTGVFKKVAANAVFAYDRIIGLDMTDIAIDGSLHKAPCGGKDRQPKDKDRHKWSLAQTPWDPEQLGFRRQPPHITIDLARLDNTLEGAPSTSTRVSSFGRPRHVGLARPSSTRRNPATQPKSRRQGRHTMVAGRSSRNSWPPFGQLHGTDAIPDASASSALQFCSSSSRN</sequence>